<dbReference type="Pfam" id="PF13245">
    <property type="entry name" value="AAA_19"/>
    <property type="match status" value="1"/>
</dbReference>
<dbReference type="Gene3D" id="3.40.50.300">
    <property type="entry name" value="P-loop containing nucleotide triphosphate hydrolases"/>
    <property type="match status" value="2"/>
</dbReference>
<dbReference type="AlphaFoldDB" id="A0A6C0ETB7"/>
<dbReference type="InterPro" id="IPR000212">
    <property type="entry name" value="DNA_helicase_UvrD/REP"/>
</dbReference>
<protein>
    <recommendedName>
        <fullName evidence="2">DNA helicase</fullName>
    </recommendedName>
</protein>
<dbReference type="InterPro" id="IPR027417">
    <property type="entry name" value="P-loop_NTPase"/>
</dbReference>
<dbReference type="SUPFAM" id="SSF52540">
    <property type="entry name" value="P-loop containing nucleoside triphosphate hydrolases"/>
    <property type="match status" value="1"/>
</dbReference>
<name>A0A6C0ETB7_9ZZZZ</name>
<organism evidence="1">
    <name type="scientific">viral metagenome</name>
    <dbReference type="NCBI Taxonomy" id="1070528"/>
    <lineage>
        <taxon>unclassified sequences</taxon>
        <taxon>metagenomes</taxon>
        <taxon>organismal metagenomes</taxon>
    </lineage>
</organism>
<dbReference type="GO" id="GO:0003677">
    <property type="term" value="F:DNA binding"/>
    <property type="evidence" value="ECO:0007669"/>
    <property type="project" value="InterPro"/>
</dbReference>
<evidence type="ECO:0000313" key="1">
    <source>
        <dbReference type="EMBL" id="QHT32238.1"/>
    </source>
</evidence>
<evidence type="ECO:0008006" key="2">
    <source>
        <dbReference type="Google" id="ProtNLM"/>
    </source>
</evidence>
<dbReference type="PANTHER" id="PTHR11070:SF2">
    <property type="entry name" value="ATP-DEPENDENT DNA HELICASE SRS2"/>
    <property type="match status" value="1"/>
</dbReference>
<dbReference type="PANTHER" id="PTHR11070">
    <property type="entry name" value="UVRD / RECB / PCRA DNA HELICASE FAMILY MEMBER"/>
    <property type="match status" value="1"/>
</dbReference>
<dbReference type="GO" id="GO:0000725">
    <property type="term" value="P:recombinational repair"/>
    <property type="evidence" value="ECO:0007669"/>
    <property type="project" value="TreeGrafter"/>
</dbReference>
<sequence length="859" mass="99318">MSQVAIINGNETNIYKYMKNKPKCLNKNIPCCKYGHKLIAVQGVKNNWHFRHEGKCEIKLFISQRGPGSGKTWNIINMIQKKEFSHYTKFIYVSKQHSARTIIKDEFMTQYNAGLLNIKNYTFKDLGKKYIIEYTNSINVSCCIIISTIDSFMYAIGVKSVQSYDLFEGIVQSILDNTKVDENIHFANMDTTLSNETLYILDETQDLKEMYAKALIKIMKDTNMSAYIVGDHLQSISNERNAFTYLLEADVVKYVEPPVNICRRFSHNQLINFVNYMTPYKKYGLLPITGYENNKNSNTNNNALTVMFQKGNMNEQIEQIMSYYAEEVIINNYSPEDFLIVTPFISNNPLINALNTSINEFWIDKLGANDYYNYSVIHKSEIGSSINLDDSIKSTRIVSIHSSKGDGRNCVFVIGLEERSLKTFSGLRDSLIYDSLLHVAITRMKKKLYILCVEHDEIGGRIKNFLLQNDLPCSASILSISSTIKIKNILPICGERISILLKTINETNETNDSNNNNNYEFTNEPITGNYNIRQGIMLERLTNGLKEQQFDRISHIKVINNIALNTPVITCTSWKEYNVRLKMINGTEEHQYTDKTVCIPLLKINGKDYNEYYDIIIQNMEIIRLTSHSNLSPLQLIIFYYMKQITSLGKYTNITILELYKIVHQFNNNNNFNDYLLVHQEKMEQVDIIVKNLIDKFPKTGWNTNCHVEKNGSFTLKTHVDLIGYNKDEAILLYVVPWLNKLSINEIKIKSFVDSFIVSNSGNIKYDKKKIIIGILSLNGTYYDEINLNFIGLKQILKEILFEHFSLKNKEVLHYKENVTDLSVVNVEYIDQCINDNKYDNFLINLNETLINSLDKYFI</sequence>
<dbReference type="GO" id="GO:0043138">
    <property type="term" value="F:3'-5' DNA helicase activity"/>
    <property type="evidence" value="ECO:0007669"/>
    <property type="project" value="TreeGrafter"/>
</dbReference>
<proteinExistence type="predicted"/>
<dbReference type="EMBL" id="MN738933">
    <property type="protein sequence ID" value="QHT32238.1"/>
    <property type="molecule type" value="Genomic_DNA"/>
</dbReference>
<accession>A0A6C0ETB7</accession>
<reference evidence="1" key="1">
    <citation type="journal article" date="2020" name="Nature">
        <title>Giant virus diversity and host interactions through global metagenomics.</title>
        <authorList>
            <person name="Schulz F."/>
            <person name="Roux S."/>
            <person name="Paez-Espino D."/>
            <person name="Jungbluth S."/>
            <person name="Walsh D.A."/>
            <person name="Denef V.J."/>
            <person name="McMahon K.D."/>
            <person name="Konstantinidis K.T."/>
            <person name="Eloe-Fadrosh E.A."/>
            <person name="Kyrpides N.C."/>
            <person name="Woyke T."/>
        </authorList>
    </citation>
    <scope>NUCLEOTIDE SEQUENCE</scope>
    <source>
        <strain evidence="1">GVMAG-M-3300009159-65</strain>
    </source>
</reference>
<dbReference type="GO" id="GO:0005524">
    <property type="term" value="F:ATP binding"/>
    <property type="evidence" value="ECO:0007669"/>
    <property type="project" value="InterPro"/>
</dbReference>